<comment type="caution">
    <text evidence="2">The sequence shown here is derived from an EMBL/GenBank/DDBJ whole genome shotgun (WGS) entry which is preliminary data.</text>
</comment>
<feature type="region of interest" description="Disordered" evidence="1">
    <location>
        <begin position="1"/>
        <end position="41"/>
    </location>
</feature>
<evidence type="ECO:0000256" key="1">
    <source>
        <dbReference type="SAM" id="MobiDB-lite"/>
    </source>
</evidence>
<dbReference type="EMBL" id="ABGD02000027">
    <property type="protein sequence ID" value="EDS09730.1"/>
    <property type="molecule type" value="Genomic_DNA"/>
</dbReference>
<dbReference type="HOGENOM" id="CLU_3264828_0_0_9"/>
<keyword evidence="3" id="KW-1185">Reference proteome</keyword>
<sequence length="41" mass="4422">MRVLSFPEGSALNLGPQPSQKARPAGRKSLFRDAACPKQNP</sequence>
<evidence type="ECO:0000313" key="2">
    <source>
        <dbReference type="EMBL" id="EDS09730.1"/>
    </source>
</evidence>
<organism evidence="2 3">
    <name type="scientific">Anaerotruncus colihominis DSM 17241</name>
    <dbReference type="NCBI Taxonomy" id="445972"/>
    <lineage>
        <taxon>Bacteria</taxon>
        <taxon>Bacillati</taxon>
        <taxon>Bacillota</taxon>
        <taxon>Clostridia</taxon>
        <taxon>Eubacteriales</taxon>
        <taxon>Oscillospiraceae</taxon>
        <taxon>Anaerotruncus</taxon>
    </lineage>
</organism>
<gene>
    <name evidence="2" type="ORF">ANACOL_03875</name>
</gene>
<evidence type="ECO:0000313" key="3">
    <source>
        <dbReference type="Proteomes" id="UP000003803"/>
    </source>
</evidence>
<accession>B0PGE2</accession>
<proteinExistence type="predicted"/>
<reference evidence="2" key="1">
    <citation type="submission" date="2007-11" db="EMBL/GenBank/DDBJ databases">
        <authorList>
            <person name="Fulton L."/>
            <person name="Clifton S."/>
            <person name="Fulton B."/>
            <person name="Xu J."/>
            <person name="Minx P."/>
            <person name="Pepin K.H."/>
            <person name="Johnson M."/>
            <person name="Thiruvilangam P."/>
            <person name="Bhonagiri V."/>
            <person name="Nash W.E."/>
            <person name="Mardis E.R."/>
            <person name="Wilson R.K."/>
        </authorList>
    </citation>
    <scope>NUCLEOTIDE SEQUENCE [LARGE SCALE GENOMIC DNA]</scope>
    <source>
        <strain evidence="2">DSM 17241</strain>
    </source>
</reference>
<dbReference type="Proteomes" id="UP000003803">
    <property type="component" value="Unassembled WGS sequence"/>
</dbReference>
<reference evidence="2" key="2">
    <citation type="submission" date="2013-09" db="EMBL/GenBank/DDBJ databases">
        <title>Draft genome sequence of Anaerotruncus colihominis(DSM 17241).</title>
        <authorList>
            <person name="Sudarsanam P."/>
            <person name="Ley R."/>
            <person name="Guruge J."/>
            <person name="Turnbaugh P.J."/>
            <person name="Mahowald M."/>
            <person name="Liep D."/>
            <person name="Gordon J."/>
        </authorList>
    </citation>
    <scope>NUCLEOTIDE SEQUENCE</scope>
    <source>
        <strain evidence="2">DSM 17241</strain>
    </source>
</reference>
<name>B0PGE2_9FIRM</name>
<dbReference type="AlphaFoldDB" id="B0PGE2"/>
<protein>
    <submittedName>
        <fullName evidence="2">Uncharacterized protein</fullName>
    </submittedName>
</protein>